<keyword evidence="11" id="KW-1185">Reference proteome</keyword>
<proteinExistence type="predicted"/>
<evidence type="ECO:0000259" key="9">
    <source>
        <dbReference type="PROSITE" id="PS51779"/>
    </source>
</evidence>
<evidence type="ECO:0000313" key="11">
    <source>
        <dbReference type="Proteomes" id="UP000664332"/>
    </source>
</evidence>
<dbReference type="InterPro" id="IPR034746">
    <property type="entry name" value="POTRA"/>
</dbReference>
<dbReference type="EMBL" id="JAFLEQ010000003">
    <property type="protein sequence ID" value="MBN9643104.1"/>
    <property type="molecule type" value="Genomic_DNA"/>
</dbReference>
<evidence type="ECO:0000256" key="5">
    <source>
        <dbReference type="ARBA" id="ARBA00022989"/>
    </source>
</evidence>
<dbReference type="AlphaFoldDB" id="A0A939DXM5"/>
<dbReference type="Gene3D" id="3.10.20.310">
    <property type="entry name" value="membrane protein fhac"/>
    <property type="match status" value="1"/>
</dbReference>
<evidence type="ECO:0000256" key="2">
    <source>
        <dbReference type="ARBA" id="ARBA00022475"/>
    </source>
</evidence>
<dbReference type="PANTHER" id="PTHR37820:SF1">
    <property type="entry name" value="CELL DIVISION PROTEIN FTSQ"/>
    <property type="match status" value="1"/>
</dbReference>
<evidence type="ECO:0000256" key="1">
    <source>
        <dbReference type="ARBA" id="ARBA00004370"/>
    </source>
</evidence>
<dbReference type="GO" id="GO:0005886">
    <property type="term" value="C:plasma membrane"/>
    <property type="evidence" value="ECO:0007669"/>
    <property type="project" value="TreeGrafter"/>
</dbReference>
<keyword evidence="4" id="KW-0812">Transmembrane</keyword>
<evidence type="ECO:0000256" key="3">
    <source>
        <dbReference type="ARBA" id="ARBA00022618"/>
    </source>
</evidence>
<dbReference type="RefSeq" id="WP_207117515.1">
    <property type="nucleotide sequence ID" value="NZ_JAFLEQ010000003.1"/>
</dbReference>
<accession>A0A939DXM5</accession>
<dbReference type="GO" id="GO:0051301">
    <property type="term" value="P:cell division"/>
    <property type="evidence" value="ECO:0007669"/>
    <property type="project" value="UniProtKB-KW"/>
</dbReference>
<comment type="subcellular location">
    <subcellularLocation>
        <location evidence="1">Membrane</location>
    </subcellularLocation>
</comment>
<feature type="chain" id="PRO_5037704980" evidence="8">
    <location>
        <begin position="26"/>
        <end position="219"/>
    </location>
</feature>
<dbReference type="PROSITE" id="PS51779">
    <property type="entry name" value="POTRA"/>
    <property type="match status" value="1"/>
</dbReference>
<evidence type="ECO:0000256" key="7">
    <source>
        <dbReference type="ARBA" id="ARBA00023306"/>
    </source>
</evidence>
<reference evidence="10" key="1">
    <citation type="submission" date="2021-03" db="EMBL/GenBank/DDBJ databases">
        <authorList>
            <person name="Sun Q."/>
        </authorList>
    </citation>
    <scope>NUCLEOTIDE SEQUENCE</scope>
    <source>
        <strain evidence="10">CCM 8862</strain>
    </source>
</reference>
<dbReference type="InterPro" id="IPR013685">
    <property type="entry name" value="POTRA_FtsQ_type"/>
</dbReference>
<gene>
    <name evidence="10" type="ORF">JZY06_00440</name>
</gene>
<evidence type="ECO:0000256" key="4">
    <source>
        <dbReference type="ARBA" id="ARBA00022692"/>
    </source>
</evidence>
<keyword evidence="7" id="KW-0131">Cell cycle</keyword>
<evidence type="ECO:0000256" key="6">
    <source>
        <dbReference type="ARBA" id="ARBA00023136"/>
    </source>
</evidence>
<dbReference type="PANTHER" id="PTHR37820">
    <property type="entry name" value="CELL DIVISION PROTEIN DIVIB"/>
    <property type="match status" value="1"/>
</dbReference>
<name>A0A939DXM5_9CORY</name>
<evidence type="ECO:0000313" key="10">
    <source>
        <dbReference type="EMBL" id="MBN9643104.1"/>
    </source>
</evidence>
<feature type="domain" description="POTRA" evidence="9">
    <location>
        <begin position="29"/>
        <end position="97"/>
    </location>
</feature>
<dbReference type="InterPro" id="IPR005548">
    <property type="entry name" value="Cell_div_FtsQ/DivIB_C"/>
</dbReference>
<dbReference type="Pfam" id="PF03799">
    <property type="entry name" value="FtsQ_DivIB_C"/>
    <property type="match status" value="1"/>
</dbReference>
<dbReference type="Proteomes" id="UP000664332">
    <property type="component" value="Unassembled WGS sequence"/>
</dbReference>
<keyword evidence="6" id="KW-0472">Membrane</keyword>
<keyword evidence="3" id="KW-0132">Cell division</keyword>
<protein>
    <submittedName>
        <fullName evidence="10">FtsQ-type POTRA domain-containing protein</fullName>
    </submittedName>
</protein>
<dbReference type="InterPro" id="IPR050487">
    <property type="entry name" value="FtsQ_DivIB"/>
</dbReference>
<keyword evidence="5" id="KW-1133">Transmembrane helix</keyword>
<sequence>MKKKITLTLALLAGVLAVAVGVVWAAPVMTVSDWQITGNQHTPAAEIRTATGITDGDNIARADLKSASAAVAGLPWIKQATVKRRLPSTIIVEVTERVPVMVVDRPDGPHLVDQDGVPFIIAEPGPGLVPVTGTPDGDGKVLAAVAGVIERVPEHLRPRIASIDAPDRFSITLATTDGKTIVWGSTDNAAAKAVALGIAVDQEGTVINISDPSQMAVRD</sequence>
<comment type="caution">
    <text evidence="10">The sequence shown here is derived from an EMBL/GenBank/DDBJ whole genome shotgun (WGS) entry which is preliminary data.</text>
</comment>
<organism evidence="10 11">
    <name type="scientific">Corynebacterium mendelii</name>
    <dbReference type="NCBI Taxonomy" id="2765362"/>
    <lineage>
        <taxon>Bacteria</taxon>
        <taxon>Bacillati</taxon>
        <taxon>Actinomycetota</taxon>
        <taxon>Actinomycetes</taxon>
        <taxon>Mycobacteriales</taxon>
        <taxon>Corynebacteriaceae</taxon>
        <taxon>Corynebacterium</taxon>
    </lineage>
</organism>
<keyword evidence="2" id="KW-1003">Cell membrane</keyword>
<dbReference type="Pfam" id="PF08478">
    <property type="entry name" value="POTRA_1"/>
    <property type="match status" value="1"/>
</dbReference>
<feature type="signal peptide" evidence="8">
    <location>
        <begin position="1"/>
        <end position="25"/>
    </location>
</feature>
<evidence type="ECO:0000256" key="8">
    <source>
        <dbReference type="SAM" id="SignalP"/>
    </source>
</evidence>
<keyword evidence="8" id="KW-0732">Signal</keyword>